<protein>
    <submittedName>
        <fullName evidence="2">Ankyrin-2b isoform X1</fullName>
    </submittedName>
</protein>
<feature type="region of interest" description="Disordered" evidence="1">
    <location>
        <begin position="51"/>
        <end position="71"/>
    </location>
</feature>
<feature type="region of interest" description="Disordered" evidence="1">
    <location>
        <begin position="1051"/>
        <end position="1079"/>
    </location>
</feature>
<feature type="region of interest" description="Disordered" evidence="1">
    <location>
        <begin position="168"/>
        <end position="188"/>
    </location>
</feature>
<organism evidence="2 3">
    <name type="scientific">Xyrichtys novacula</name>
    <name type="common">Pearly razorfish</name>
    <name type="synonym">Hemipteronotus novacula</name>
    <dbReference type="NCBI Taxonomy" id="13765"/>
    <lineage>
        <taxon>Eukaryota</taxon>
        <taxon>Metazoa</taxon>
        <taxon>Chordata</taxon>
        <taxon>Craniata</taxon>
        <taxon>Vertebrata</taxon>
        <taxon>Euteleostomi</taxon>
        <taxon>Actinopterygii</taxon>
        <taxon>Neopterygii</taxon>
        <taxon>Teleostei</taxon>
        <taxon>Neoteleostei</taxon>
        <taxon>Acanthomorphata</taxon>
        <taxon>Eupercaria</taxon>
        <taxon>Labriformes</taxon>
        <taxon>Labridae</taxon>
        <taxon>Xyrichtys</taxon>
    </lineage>
</organism>
<dbReference type="Proteomes" id="UP001178508">
    <property type="component" value="Chromosome 23"/>
</dbReference>
<reference evidence="2" key="1">
    <citation type="submission" date="2023-08" db="EMBL/GenBank/DDBJ databases">
        <authorList>
            <person name="Alioto T."/>
            <person name="Alioto T."/>
            <person name="Gomez Garrido J."/>
        </authorList>
    </citation>
    <scope>NUCLEOTIDE SEQUENCE</scope>
</reference>
<feature type="region of interest" description="Disordered" evidence="1">
    <location>
        <begin position="502"/>
        <end position="523"/>
    </location>
</feature>
<feature type="region of interest" description="Disordered" evidence="1">
    <location>
        <begin position="2500"/>
        <end position="2535"/>
    </location>
</feature>
<evidence type="ECO:0000256" key="1">
    <source>
        <dbReference type="SAM" id="MobiDB-lite"/>
    </source>
</evidence>
<keyword evidence="3" id="KW-1185">Reference proteome</keyword>
<feature type="region of interest" description="Disordered" evidence="1">
    <location>
        <begin position="824"/>
        <end position="852"/>
    </location>
</feature>
<feature type="compositionally biased region" description="Basic and acidic residues" evidence="1">
    <location>
        <begin position="174"/>
        <end position="185"/>
    </location>
</feature>
<feature type="compositionally biased region" description="Basic residues" evidence="1">
    <location>
        <begin position="52"/>
        <end position="65"/>
    </location>
</feature>
<feature type="region of interest" description="Disordered" evidence="1">
    <location>
        <begin position="315"/>
        <end position="342"/>
    </location>
</feature>
<proteinExistence type="predicted"/>
<feature type="compositionally biased region" description="Polar residues" evidence="1">
    <location>
        <begin position="825"/>
        <end position="835"/>
    </location>
</feature>
<feature type="region of interest" description="Disordered" evidence="1">
    <location>
        <begin position="2458"/>
        <end position="2484"/>
    </location>
</feature>
<feature type="compositionally biased region" description="Polar residues" evidence="1">
    <location>
        <begin position="1161"/>
        <end position="1181"/>
    </location>
</feature>
<feature type="region of interest" description="Disordered" evidence="1">
    <location>
        <begin position="2325"/>
        <end position="2349"/>
    </location>
</feature>
<feature type="region of interest" description="Disordered" evidence="1">
    <location>
        <begin position="1973"/>
        <end position="1992"/>
    </location>
</feature>
<feature type="compositionally biased region" description="Polar residues" evidence="1">
    <location>
        <begin position="502"/>
        <end position="515"/>
    </location>
</feature>
<name>A0AAV1HL05_XYRNO</name>
<feature type="region of interest" description="Disordered" evidence="1">
    <location>
        <begin position="1865"/>
        <end position="1894"/>
    </location>
</feature>
<feature type="compositionally biased region" description="Polar residues" evidence="1">
    <location>
        <begin position="2329"/>
        <end position="2349"/>
    </location>
</feature>
<feature type="region of interest" description="Disordered" evidence="1">
    <location>
        <begin position="1121"/>
        <end position="1250"/>
    </location>
</feature>
<sequence>MTKTSLELDDPLSDHSIAKPPAEAEVLSSDVVTEKRSDEVFDQGLLMEKIHSPKAKSAKKKKSKNLVKADDDHEQMFTKHLTELSEYTTTTFKDAQESSDPTTLTQKEAQEPLELCDRIVTTYEDTQESSAYRETQESSDLITITHMEAQESLESNGCITTTYKETQNSSTYREAQEISTDRETQESSTYKEAQVFDEDHSPLLSPESLSVDVHPSVSAQHHIPSSLAECSVPGYSLTYDAELWKLISQIRDPQYVGETFLHKTVMLQFTGTRIESNQIEHDVTLGEKEAALQRSLSPDSESEFRPMSPQSLLALHKSRPDSSNSGRSVDSQRALAPDSPTPQFFASISEPSHLYHRSESTVSVWSDLETDLNVLFLCDDRPASPDSVGSGNIYNPLSPDSPIPDFRLFYQEPALSTRLGRTLSFESVTSDIESVSLSSLVFAESRPSSPGSVDEDRPLSPESPIPLFGPALPESSVWTLGNRSSSPISVCSDVEFGMIPFSQQSTEFRPSSPDSAVSGDDYRSDSPIPEFATGLAESVPFSFHRSSSSESVVSDVEYTQSSVDMSICEQRPDSPESQVSEGLLGGGNQTSSLKAIRVPVYRLVYDAELWRLISQIRDPQYVGETFSSKTGVFEYAGTRIEYVHEDSDVKEERLEDSMKVNNAEYQQAMPQKTKEEQTVSMDGERQLESGATFRTKQLICQMYDPQYVGESLEEKSKDTETSKEHVLLDLDAEETSRAMSPDSEAEYRPFSPEDLKVLSLLRSDSIETEDCVYGNRPLCADSPIPQFSVSVPEPVIPYQSTPSPELESDSEPELDQFDVAILTESRVSSPGSEASLSKHRPLSPDSPVPDFRAELQDPVSAVANYRSSSPESVTSDLEDSSVFLSDFDIHNRPASPDSVTSEIVTRPLTPDSETEFRPMSPNSLMVTSKIRASSPDSTTSVNKFRTLSPDSPTPQFEQFMETAWFTSGSRSSSPLLSDAETDELDMESLELQGRRFTPDSETEFRALSPDSPLPDFGQDLLYPTISTAGCISVSPDSVCYSEIDYRDEIFDSVTDDQRPSSPDSVASGVEYRAQPPDSPVPQFVAKVVERFPSFVGFRSSSPISPTSDIEYAPLIGSLLEAEDRPDSPESPEPETEDRPLSPDSESEYRPLSPTLLVLMSNYRSSSPESTGSLNQFRTLSPDSPIPDFRPVPQESTGINMELRSPSPESVSSDLEAECDSWSSMTKGRPSSPGSLASERLSPDSPLPDFRQGLQETCTEFYAYRSYTPDSEVSETEYAPLISQIFDFEERAESPLSGASHTDLRCLSPDSPLPDYSMNLLATVEVKNRSTSPVSEYLDEDLETDLCFPWLFEDRAASPGSAVSDEELRPLSPDSPIPEFNQAQSTIPDFGFRSSSPDSVLSDLDFELELCCQTVTEDRPSSPESTASLNTCRLSPDSPIPDFRQALLEINPQFGAYRPVSPASRAPETEYEPINLLTFDFEERSESCLSWVSDSNLGSLSPDSPLPQYTMTVPTTVLGRYRSTSPASEYVDEDLETDLCFPWFLEDRAESPGSVVSNEELRPLSPDSPIPEFTQPLLRSAISHSDYRSSSPDSVLSDIDVELEFSIPVVLEDRPSSPESLTSLSKYRLSPDSPVPDYSTFDLPAILGLRYRSTSPASEYVDEDLETDLCFPWLFEDRAASPGSAVSNEALRHLSPDSPIPEFTNTLHVSTIAYMHSRSTSPESVLSDLGIDSHFPMILESRPSSPESLASSRLSPDSPIPDFFQTSFEMPPPVFGCRSVSPESACSDEECIVLSLSSLSHDHRVSSPGSGASKDEYRALSPDSPIPDFTPRNVIVNHWFRSLSPESIESDIEYALSELLVSMSYDGDKRPDSPESVASEIQDRPPSAESLPEYKPLSPTALMQLDDIRSTSPESSQSLDEHRMLSPDSPLPWFAQNILQTTTFEMHNACSSPESIISDAEDYLALHGVDVTDLRPLSPQSDRSDDQCKSSESPIPDFTRIFVENVIALRDLSPTEYSDSDDMSQALDPFCPEDRPVSPKSVESDEETLQLVSNLSMNESTVPTLNEANSDSAVSSAAVASSSLEETVIMVAEYNLIYDAELWKLVSKVHDPQYAGETFSSKTGFMQFIGSRIDNVQDDETNIEFKDSSLQDTHATKTSSEVTYLLNKTDTETDEFSSNKQVPESPPPMVEHISSSRGALYRLAEHTFEKPDSGVQTKSGGDLVVVSVSDAFDDVCYSPDSLSEYRPMSPGLVMLSEVRASSPESVTSINELRKLSPDSPLPQFTTLPESVAFLRSTSSSPASLASDIDYMPDVDYNTLGHLESYDRASSPESARSVNEQRQLSPDSPLPQFTTALPECVMYRRSTSSSPASLASDLDYMPDTDHMALGHLEFHDRASSPESITSVNELRQLSLDSPLPQFTTALPECVTFLRSYSSSPATLASDIDYMPDIECTTLENLESHRRASSPESMPEYNEKRSLSPDSPIPQFPVFVGECATTHRSSSPESLDSDSECELMVTSSRVAETDRPSSPESISSINEFRQLLPDSPVPQFMRILSSYFMDATYVDRSSSPVSFSSDCEFVALPIDCWIDDSPRPLSPHSVDSDDEVGFCCETVDKFVSKPELLSHVTPPLLPDQLSSESMAVTPALIESGGTNLKDVDPDLQDMPRSQPEGLLFDEPIHHGLEVESNEKDLPVKVSLIQDVKRKEEKICLTVVGEIKTTADPQRVRLRA</sequence>
<evidence type="ECO:0000313" key="3">
    <source>
        <dbReference type="Proteomes" id="UP001178508"/>
    </source>
</evidence>
<feature type="region of interest" description="Disordered" evidence="1">
    <location>
        <begin position="888"/>
        <end position="952"/>
    </location>
</feature>
<feature type="region of interest" description="Disordered" evidence="1">
    <location>
        <begin position="1"/>
        <end position="30"/>
    </location>
</feature>
<feature type="region of interest" description="Disordered" evidence="1">
    <location>
        <begin position="444"/>
        <end position="468"/>
    </location>
</feature>
<feature type="compositionally biased region" description="Polar residues" evidence="1">
    <location>
        <begin position="321"/>
        <end position="331"/>
    </location>
</feature>
<feature type="region of interest" description="Disordered" evidence="1">
    <location>
        <begin position="1800"/>
        <end position="1823"/>
    </location>
</feature>
<evidence type="ECO:0000313" key="2">
    <source>
        <dbReference type="EMBL" id="CAJ1086556.1"/>
    </source>
</evidence>
<dbReference type="EMBL" id="OY660886">
    <property type="protein sequence ID" value="CAJ1086556.1"/>
    <property type="molecule type" value="Genomic_DNA"/>
</dbReference>
<feature type="compositionally biased region" description="Polar residues" evidence="1">
    <location>
        <begin position="920"/>
        <end position="952"/>
    </location>
</feature>
<gene>
    <name evidence="2" type="ORF">XNOV1_A037778</name>
</gene>
<accession>A0AAV1HL05</accession>